<evidence type="ECO:0000259" key="2">
    <source>
        <dbReference type="PROSITE" id="PS51898"/>
    </source>
</evidence>
<keyword evidence="4" id="KW-1185">Reference proteome</keyword>
<dbReference type="PROSITE" id="PS51898">
    <property type="entry name" value="TYR_RECOMBINASE"/>
    <property type="match status" value="1"/>
</dbReference>
<keyword evidence="1" id="KW-0233">DNA recombination</keyword>
<reference evidence="3 4" key="1">
    <citation type="submission" date="2020-08" db="EMBL/GenBank/DDBJ databases">
        <title>Genomic Encyclopedia of Type Strains, Phase IV (KMG-IV): sequencing the most valuable type-strain genomes for metagenomic binning, comparative biology and taxonomic classification.</title>
        <authorList>
            <person name="Goeker M."/>
        </authorList>
    </citation>
    <scope>NUCLEOTIDE SEQUENCE [LARGE SCALE GENOMIC DNA]</scope>
    <source>
        <strain evidence="3 4">DSM 103737</strain>
    </source>
</reference>
<name>A0A840BX61_9HYPH</name>
<dbReference type="Proteomes" id="UP000577362">
    <property type="component" value="Unassembled WGS sequence"/>
</dbReference>
<gene>
    <name evidence="3" type="ORF">GGR16_001054</name>
</gene>
<sequence length="437" mass="49449">MAGRFLTKRGGIWTYVRRVPDVYAQFDRRVLVRVSTRIAVSDDPSGRRAARVATRINSDLETYWHGLLEGRRDEARQRYEAARQRSRAMGLEYVDMVALIADRSADELMRRIEALEGRGLVEDEVAVAGALGGAERPVLRLSGLLKEYERLEKDALAGMSENQMRKWRNPKKRAIENLIAKITDKPVTEITRNDALDFRDWWQEKVERENLKWGTANKDIGHLNRMLKTLDKRLRLGIGAPFGELRFADDDGHRDAFDIAFVQNNILHEGALAGLNPEARAALYIVVETGLRLSEVTNLTKQTIQLGAKVPHVQVRPDGRRMKTDQSNRDIPLVGVALAAASAFPDGFPRYRDKPDSFSAVVNKYLAEHNLLPSDNHSAYSLRHTFEDRLTAVEAPEKVIASLMGHKWIRPKYGAGPSLEQKRQWLKKIAFNAPATV</sequence>
<feature type="domain" description="Tyr recombinase" evidence="2">
    <location>
        <begin position="252"/>
        <end position="427"/>
    </location>
</feature>
<dbReference type="Gene3D" id="1.10.443.10">
    <property type="entry name" value="Intergrase catalytic core"/>
    <property type="match status" value="1"/>
</dbReference>
<accession>A0A840BX61</accession>
<evidence type="ECO:0000313" key="4">
    <source>
        <dbReference type="Proteomes" id="UP000577362"/>
    </source>
</evidence>
<dbReference type="GO" id="GO:0006310">
    <property type="term" value="P:DNA recombination"/>
    <property type="evidence" value="ECO:0007669"/>
    <property type="project" value="UniProtKB-KW"/>
</dbReference>
<evidence type="ECO:0000256" key="1">
    <source>
        <dbReference type="ARBA" id="ARBA00023172"/>
    </source>
</evidence>
<dbReference type="GO" id="GO:0015074">
    <property type="term" value="P:DNA integration"/>
    <property type="evidence" value="ECO:0007669"/>
    <property type="project" value="InterPro"/>
</dbReference>
<comment type="caution">
    <text evidence="3">The sequence shown here is derived from an EMBL/GenBank/DDBJ whole genome shotgun (WGS) entry which is preliminary data.</text>
</comment>
<dbReference type="EMBL" id="JACIEN010000001">
    <property type="protein sequence ID" value="MBB4016048.1"/>
    <property type="molecule type" value="Genomic_DNA"/>
</dbReference>
<dbReference type="InterPro" id="IPR013762">
    <property type="entry name" value="Integrase-like_cat_sf"/>
</dbReference>
<dbReference type="InterPro" id="IPR002104">
    <property type="entry name" value="Integrase_catalytic"/>
</dbReference>
<dbReference type="InterPro" id="IPR011010">
    <property type="entry name" value="DNA_brk_join_enz"/>
</dbReference>
<organism evidence="3 4">
    <name type="scientific">Chelatococcus caeni</name>
    <dbReference type="NCBI Taxonomy" id="1348468"/>
    <lineage>
        <taxon>Bacteria</taxon>
        <taxon>Pseudomonadati</taxon>
        <taxon>Pseudomonadota</taxon>
        <taxon>Alphaproteobacteria</taxon>
        <taxon>Hyphomicrobiales</taxon>
        <taxon>Chelatococcaceae</taxon>
        <taxon>Chelatococcus</taxon>
    </lineage>
</organism>
<dbReference type="AlphaFoldDB" id="A0A840BX61"/>
<dbReference type="GO" id="GO:0003677">
    <property type="term" value="F:DNA binding"/>
    <property type="evidence" value="ECO:0007669"/>
    <property type="project" value="InterPro"/>
</dbReference>
<proteinExistence type="predicted"/>
<protein>
    <submittedName>
        <fullName evidence="3">Integrase</fullName>
    </submittedName>
</protein>
<dbReference type="SUPFAM" id="SSF56349">
    <property type="entry name" value="DNA breaking-rejoining enzymes"/>
    <property type="match status" value="1"/>
</dbReference>
<evidence type="ECO:0000313" key="3">
    <source>
        <dbReference type="EMBL" id="MBB4016048.1"/>
    </source>
</evidence>
<dbReference type="Pfam" id="PF00589">
    <property type="entry name" value="Phage_integrase"/>
    <property type="match status" value="1"/>
</dbReference>
<dbReference type="RefSeq" id="WP_183315904.1">
    <property type="nucleotide sequence ID" value="NZ_JACIEN010000001.1"/>
</dbReference>